<gene>
    <name evidence="1" type="ORF">GKZ27_02730</name>
</gene>
<dbReference type="AlphaFoldDB" id="A0A6N8JKK1"/>
<sequence length="385" mass="43600">MTNPIASTDFDTVRAALADGSIDLDAIAGRFIDFKMAFDNSSDLGALRKKLLEENDRGESPDLDCLPSLKSDVLAACCFETGDATDPLKRWLNYRSQPNFVVEPLTAEIRTALGLNPRTKKLTFSIDCDGSKSCEITPRATNLLYRVLWPANENPKIDSADTMNSFWTTYREALRLSGQGRLRTCDIPYLADNTEQYRLEGDCGDQVDMLAYLTHTLGNFIPCFGCFNRDRYDPTKDYWDLTMLGIKEWYEEPSSPLRKVNPLNQGLLDQCRPWLESYAEEDVTGGEAWRQFVKANFLQPYFEEDSSTVRPFFKEHSFDHQLPASKEELLDCLLSMNAGIIARGNLMLYAITQSDKPERDELLPLVTPVTCEQLLEEVDNANASR</sequence>
<organism evidence="1 2">
    <name type="scientific">Adlercreutzia mucosicola</name>
    <dbReference type="NCBI Taxonomy" id="580026"/>
    <lineage>
        <taxon>Bacteria</taxon>
        <taxon>Bacillati</taxon>
        <taxon>Actinomycetota</taxon>
        <taxon>Coriobacteriia</taxon>
        <taxon>Eggerthellales</taxon>
        <taxon>Eggerthellaceae</taxon>
        <taxon>Adlercreutzia</taxon>
    </lineage>
</organism>
<comment type="caution">
    <text evidence="1">The sequence shown here is derived from an EMBL/GenBank/DDBJ whole genome shotgun (WGS) entry which is preliminary data.</text>
</comment>
<dbReference type="RefSeq" id="WP_160344874.1">
    <property type="nucleotide sequence ID" value="NZ_WSRR01000003.1"/>
</dbReference>
<protein>
    <submittedName>
        <fullName evidence="1">Uncharacterized protein</fullName>
    </submittedName>
</protein>
<reference evidence="1 2" key="1">
    <citation type="submission" date="2019-12" db="EMBL/GenBank/DDBJ databases">
        <title>Microbes associate with the intestines of laboratory mice.</title>
        <authorList>
            <person name="Navarre W."/>
            <person name="Wong E."/>
        </authorList>
    </citation>
    <scope>NUCLEOTIDE SEQUENCE [LARGE SCALE GENOMIC DNA]</scope>
    <source>
        <strain evidence="1 2">NM66_B29</strain>
    </source>
</reference>
<dbReference type="EMBL" id="WSRR01000003">
    <property type="protein sequence ID" value="MVX60378.1"/>
    <property type="molecule type" value="Genomic_DNA"/>
</dbReference>
<accession>A0A6N8JKK1</accession>
<dbReference type="Proteomes" id="UP000463388">
    <property type="component" value="Unassembled WGS sequence"/>
</dbReference>
<evidence type="ECO:0000313" key="2">
    <source>
        <dbReference type="Proteomes" id="UP000463388"/>
    </source>
</evidence>
<keyword evidence="2" id="KW-1185">Reference proteome</keyword>
<dbReference type="OrthoDB" id="3199625at2"/>
<proteinExistence type="predicted"/>
<name>A0A6N8JKK1_9ACTN</name>
<evidence type="ECO:0000313" key="1">
    <source>
        <dbReference type="EMBL" id="MVX60378.1"/>
    </source>
</evidence>